<dbReference type="InterPro" id="IPR002347">
    <property type="entry name" value="SDR_fam"/>
</dbReference>
<dbReference type="PRINTS" id="PR00081">
    <property type="entry name" value="GDHRDH"/>
</dbReference>
<keyword evidence="2" id="KW-0560">Oxidoreductase</keyword>
<dbReference type="Proteomes" id="UP001497480">
    <property type="component" value="Unassembled WGS sequence"/>
</dbReference>
<dbReference type="Gene3D" id="3.40.50.720">
    <property type="entry name" value="NAD(P)-binding Rossmann-like Domain"/>
    <property type="match status" value="1"/>
</dbReference>
<dbReference type="Pfam" id="PF13561">
    <property type="entry name" value="adh_short_C2"/>
    <property type="match status" value="1"/>
</dbReference>
<dbReference type="InterPro" id="IPR036291">
    <property type="entry name" value="NAD(P)-bd_dom_sf"/>
</dbReference>
<organism evidence="3 4">
    <name type="scientific">Lupinus luteus</name>
    <name type="common">European yellow lupine</name>
    <dbReference type="NCBI Taxonomy" id="3873"/>
    <lineage>
        <taxon>Eukaryota</taxon>
        <taxon>Viridiplantae</taxon>
        <taxon>Streptophyta</taxon>
        <taxon>Embryophyta</taxon>
        <taxon>Tracheophyta</taxon>
        <taxon>Spermatophyta</taxon>
        <taxon>Magnoliopsida</taxon>
        <taxon>eudicotyledons</taxon>
        <taxon>Gunneridae</taxon>
        <taxon>Pentapetalae</taxon>
        <taxon>rosids</taxon>
        <taxon>fabids</taxon>
        <taxon>Fabales</taxon>
        <taxon>Fabaceae</taxon>
        <taxon>Papilionoideae</taxon>
        <taxon>50 kb inversion clade</taxon>
        <taxon>genistoids sensu lato</taxon>
        <taxon>core genistoids</taxon>
        <taxon>Genisteae</taxon>
        <taxon>Lupinus</taxon>
    </lineage>
</organism>
<dbReference type="FunFam" id="3.40.50.720:FF:000084">
    <property type="entry name" value="Short-chain dehydrogenase reductase"/>
    <property type="match status" value="1"/>
</dbReference>
<proteinExistence type="inferred from homology"/>
<dbReference type="PRINTS" id="PR00080">
    <property type="entry name" value="SDRFAMILY"/>
</dbReference>
<dbReference type="InterPro" id="IPR020904">
    <property type="entry name" value="Sc_DH/Rdtase_CS"/>
</dbReference>
<reference evidence="3 4" key="1">
    <citation type="submission" date="2024-03" db="EMBL/GenBank/DDBJ databases">
        <authorList>
            <person name="Martinez-Hernandez J."/>
        </authorList>
    </citation>
    <scope>NUCLEOTIDE SEQUENCE [LARGE SCALE GENOMIC DNA]</scope>
</reference>
<evidence type="ECO:0000313" key="3">
    <source>
        <dbReference type="EMBL" id="CAL0323867.1"/>
    </source>
</evidence>
<dbReference type="PANTHER" id="PTHR43180">
    <property type="entry name" value="3-OXOACYL-(ACYL-CARRIER-PROTEIN) REDUCTASE (AFU_ORTHOLOGUE AFUA_6G11210)"/>
    <property type="match status" value="1"/>
</dbReference>
<comment type="similarity">
    <text evidence="1">Belongs to the short-chain dehydrogenases/reductases (SDR) family.</text>
</comment>
<dbReference type="PROSITE" id="PS00061">
    <property type="entry name" value="ADH_SHORT"/>
    <property type="match status" value="1"/>
</dbReference>
<dbReference type="SUPFAM" id="SSF51735">
    <property type="entry name" value="NAD(P)-binding Rossmann-fold domains"/>
    <property type="match status" value="1"/>
</dbReference>
<name>A0AAV1XRJ2_LUPLU</name>
<evidence type="ECO:0008006" key="5">
    <source>
        <dbReference type="Google" id="ProtNLM"/>
    </source>
</evidence>
<dbReference type="EMBL" id="CAXHTB010000017">
    <property type="protein sequence ID" value="CAL0323867.1"/>
    <property type="molecule type" value="Genomic_DNA"/>
</dbReference>
<protein>
    <recommendedName>
        <fullName evidence="5">Secoisolariciresinol dehydrogenase-like</fullName>
    </recommendedName>
</protein>
<keyword evidence="4" id="KW-1185">Reference proteome</keyword>
<evidence type="ECO:0000256" key="1">
    <source>
        <dbReference type="ARBA" id="ARBA00006484"/>
    </source>
</evidence>
<dbReference type="AlphaFoldDB" id="A0AAV1XRJ2"/>
<dbReference type="GO" id="GO:0016491">
    <property type="term" value="F:oxidoreductase activity"/>
    <property type="evidence" value="ECO:0007669"/>
    <property type="project" value="UniProtKB-KW"/>
</dbReference>
<dbReference type="PANTHER" id="PTHR43180:SF48">
    <property type="entry name" value="SECOISOLARICIRESINOL DEHYDROGENASE"/>
    <property type="match status" value="1"/>
</dbReference>
<accession>A0AAV1XRJ2</accession>
<gene>
    <name evidence="3" type="ORF">LLUT_LOCUS24927</name>
</gene>
<evidence type="ECO:0000256" key="2">
    <source>
        <dbReference type="ARBA" id="ARBA00023002"/>
    </source>
</evidence>
<comment type="caution">
    <text evidence="3">The sequence shown here is derived from an EMBL/GenBank/DDBJ whole genome shotgun (WGS) entry which is preliminary data.</text>
</comment>
<sequence length="265" mass="27969">MGSPNLPGLEGKVALITGGARGIGACMAKLFCKHGAKVVIADIRDQLGQALVEEIGTEFASYVHCDVSKEKDVENAVNTTISKYKKLDILVNNAVIIDDAKPSIVDNDVADFERNLSVNLTGPFLGTKHAARVMIPAKKGSIIMVGSVASSVGGVATHAYTSSKHGLVGLTKNAAAELGKFGIRVNGLSPYFIANVFAREFFKLDDDGCSSVYSNLEGVALQEEDVAQAALYLASDESKYISGHNLAVDGGFTNINPIFGVFSRL</sequence>
<evidence type="ECO:0000313" key="4">
    <source>
        <dbReference type="Proteomes" id="UP001497480"/>
    </source>
</evidence>